<gene>
    <name evidence="4" type="ORF">PEBR_20010</name>
</gene>
<evidence type="ECO:0000256" key="1">
    <source>
        <dbReference type="SAM" id="MobiDB-lite"/>
    </source>
</evidence>
<keyword evidence="2" id="KW-0812">Transmembrane</keyword>
<evidence type="ECO:0000256" key="2">
    <source>
        <dbReference type="SAM" id="Phobius"/>
    </source>
</evidence>
<keyword evidence="3" id="KW-0732">Signal</keyword>
<feature type="compositionally biased region" description="Low complexity" evidence="1">
    <location>
        <begin position="443"/>
        <end position="475"/>
    </location>
</feature>
<organism evidence="4 5">
    <name type="scientific">Penicillium brasilianum</name>
    <dbReference type="NCBI Taxonomy" id="104259"/>
    <lineage>
        <taxon>Eukaryota</taxon>
        <taxon>Fungi</taxon>
        <taxon>Dikarya</taxon>
        <taxon>Ascomycota</taxon>
        <taxon>Pezizomycotina</taxon>
        <taxon>Eurotiomycetes</taxon>
        <taxon>Eurotiomycetidae</taxon>
        <taxon>Eurotiales</taxon>
        <taxon>Aspergillaceae</taxon>
        <taxon>Penicillium</taxon>
    </lineage>
</organism>
<evidence type="ECO:0000313" key="5">
    <source>
        <dbReference type="Proteomes" id="UP000190744"/>
    </source>
</evidence>
<feature type="transmembrane region" description="Helical" evidence="2">
    <location>
        <begin position="287"/>
        <end position="308"/>
    </location>
</feature>
<dbReference type="EMBL" id="LJBN01000134">
    <property type="protein sequence ID" value="OOQ86791.1"/>
    <property type="molecule type" value="Genomic_DNA"/>
</dbReference>
<dbReference type="Proteomes" id="UP000190744">
    <property type="component" value="Unassembled WGS sequence"/>
</dbReference>
<accession>A0A1S9RN40</accession>
<feature type="transmembrane region" description="Helical" evidence="2">
    <location>
        <begin position="246"/>
        <end position="266"/>
    </location>
</feature>
<name>A0A1S9RN40_PENBI</name>
<reference evidence="5" key="1">
    <citation type="submission" date="2015-09" db="EMBL/GenBank/DDBJ databases">
        <authorList>
            <person name="Fill T.P."/>
            <person name="Baretta J.F."/>
            <person name="de Almeida L.G."/>
            <person name="Rocha M."/>
            <person name="de Souza D.H."/>
            <person name="Malavazi I."/>
            <person name="Cerdeira L.T."/>
            <person name="Hong H."/>
            <person name="Samborskyy M."/>
            <person name="de Vasconcelos A.T."/>
            <person name="Leadlay P."/>
            <person name="Rodrigues-Filho E."/>
        </authorList>
    </citation>
    <scope>NUCLEOTIDE SEQUENCE [LARGE SCALE GENOMIC DNA]</scope>
    <source>
        <strain evidence="5">LaBioMMi 136</strain>
    </source>
</reference>
<keyword evidence="2" id="KW-1133">Transmembrane helix</keyword>
<feature type="chain" id="PRO_5012300902" evidence="3">
    <location>
        <begin position="25"/>
        <end position="487"/>
    </location>
</feature>
<sequence length="487" mass="54718">MAPPHSFLYFLSLVLTYLTPFVLGAPWIATDYFQEVPEEVYGDYDTSKHQWSIVTSTTYEEIIPTATSLPEAIRTNVVVQTDYYAGTATLVEKLYPSGAVGTPVPYSLKYGYQDNGWTSTIWVVNLTYSAPTACSTQWTTTTAVSVTPPQDRTFDRLLPTTAASTSYSVYNAEGFQSSTYFYKYIWVAPTQVPTSSMNRLSDEYYPATLYNNNDKDCRYENHGYEYSGNGYYYGDYYNDGLAISPLAILLICVLGWIVLWFLLGILEAWIRFRRLMTGWQTRRGMPVCWALTIMPLTLFCLCCFRRGYRARTAHDSAVLQSRWKKMTAWRKFVLFWKWGFRYKYPTILGPAPERVMPSKRPGKHPGSSMGPPLLYSTPPQTAVYPPVSPVTSLNREAVPGGPGPQMSQAMPMHQHPLAPVPAPQPNPEASGALQSVPEHGHEQQQPQTETEAPVQAQAQAQTETEPQSETQPQHQNPTQGGEVGRAH</sequence>
<dbReference type="AlphaFoldDB" id="A0A1S9RN40"/>
<protein>
    <submittedName>
        <fullName evidence="4">Uncharacterized protein</fullName>
    </submittedName>
</protein>
<feature type="signal peptide" evidence="3">
    <location>
        <begin position="1"/>
        <end position="24"/>
    </location>
</feature>
<evidence type="ECO:0000256" key="3">
    <source>
        <dbReference type="SAM" id="SignalP"/>
    </source>
</evidence>
<proteinExistence type="predicted"/>
<feature type="region of interest" description="Disordered" evidence="1">
    <location>
        <begin position="353"/>
        <end position="487"/>
    </location>
</feature>
<evidence type="ECO:0000313" key="4">
    <source>
        <dbReference type="EMBL" id="OOQ86791.1"/>
    </source>
</evidence>
<comment type="caution">
    <text evidence="4">The sequence shown here is derived from an EMBL/GenBank/DDBJ whole genome shotgun (WGS) entry which is preliminary data.</text>
</comment>
<keyword evidence="2" id="KW-0472">Membrane</keyword>